<sequence>MSGSDPHAKDPEEQQGVAETQQDLPEGDEEYVEEEDGVAEKVSEEDTDEGEYERTAEDHEGDEEQEQEQEADNQDDEKDQVDEDEEQEQEADNQDDEKDQVDEDEEQKQEADNQDDEKESQVKGKDYDEMDEYAEKGESEEPRGTKRGTTDKFQEGPRKKQKGQNGKAKTSNSSKVETSKPNEAAANGKVGSKHDDPKDPATQGSVDRLPKEGQQVQWKALPGYVDGEVVEILREAKEVNGKSVKASEKDPRIVLKSSKSGKVCVHKPEAVYFDD</sequence>
<protein>
    <recommendedName>
        <fullName evidence="2">Hypervirulence associated protein TUDOR domain-containing protein</fullName>
    </recommendedName>
</protein>
<feature type="compositionally biased region" description="Basic and acidic residues" evidence="1">
    <location>
        <begin position="1"/>
        <end position="12"/>
    </location>
</feature>
<evidence type="ECO:0000313" key="3">
    <source>
        <dbReference type="EMBL" id="ORY57815.1"/>
    </source>
</evidence>
<dbReference type="GeneID" id="63780655"/>
<dbReference type="InParanoid" id="A0A1Y2DGJ9"/>
<proteinExistence type="predicted"/>
<dbReference type="EMBL" id="MCFJ01000018">
    <property type="protein sequence ID" value="ORY57815.1"/>
    <property type="molecule type" value="Genomic_DNA"/>
</dbReference>
<feature type="region of interest" description="Disordered" evidence="1">
    <location>
        <begin position="1"/>
        <end position="216"/>
    </location>
</feature>
<feature type="compositionally biased region" description="Acidic residues" evidence="1">
    <location>
        <begin position="25"/>
        <end position="37"/>
    </location>
</feature>
<feature type="domain" description="Hypervirulence associated protein TUDOR" evidence="2">
    <location>
        <begin position="213"/>
        <end position="271"/>
    </location>
</feature>
<evidence type="ECO:0000313" key="4">
    <source>
        <dbReference type="Proteomes" id="UP000193689"/>
    </source>
</evidence>
<dbReference type="RefSeq" id="XP_040710944.1">
    <property type="nucleotide sequence ID" value="XM_040864443.1"/>
</dbReference>
<comment type="caution">
    <text evidence="3">The sequence shown here is derived from an EMBL/GenBank/DDBJ whole genome shotgun (WGS) entry which is preliminary data.</text>
</comment>
<reference evidence="3 4" key="1">
    <citation type="submission" date="2016-07" db="EMBL/GenBank/DDBJ databases">
        <title>Pervasive Adenine N6-methylation of Active Genes in Fungi.</title>
        <authorList>
            <consortium name="DOE Joint Genome Institute"/>
            <person name="Mondo S.J."/>
            <person name="Dannebaum R.O."/>
            <person name="Kuo R.C."/>
            <person name="Labutti K."/>
            <person name="Haridas S."/>
            <person name="Kuo A."/>
            <person name="Salamov A."/>
            <person name="Ahrendt S.R."/>
            <person name="Lipzen A."/>
            <person name="Sullivan W."/>
            <person name="Andreopoulos W.B."/>
            <person name="Clum A."/>
            <person name="Lindquist E."/>
            <person name="Daum C."/>
            <person name="Ramamoorthy G.K."/>
            <person name="Gryganskyi A."/>
            <person name="Culley D."/>
            <person name="Magnuson J.K."/>
            <person name="James T.Y."/>
            <person name="O'Malley M.A."/>
            <person name="Stajich J.E."/>
            <person name="Spatafora J.W."/>
            <person name="Visel A."/>
            <person name="Grigoriev I.V."/>
        </authorList>
    </citation>
    <scope>NUCLEOTIDE SEQUENCE [LARGE SCALE GENOMIC DNA]</scope>
    <source>
        <strain evidence="3 4">CBS 129021</strain>
    </source>
</reference>
<dbReference type="STRING" id="1141098.A0A1Y2DGJ9"/>
<dbReference type="Pfam" id="PF11160">
    <property type="entry name" value="Hva1_TUDOR"/>
    <property type="match status" value="1"/>
</dbReference>
<name>A0A1Y2DGJ9_9PEZI</name>
<keyword evidence="4" id="KW-1185">Reference proteome</keyword>
<dbReference type="Proteomes" id="UP000193689">
    <property type="component" value="Unassembled WGS sequence"/>
</dbReference>
<feature type="compositionally biased region" description="Basic and acidic residues" evidence="1">
    <location>
        <begin position="119"/>
        <end position="158"/>
    </location>
</feature>
<evidence type="ECO:0000256" key="1">
    <source>
        <dbReference type="SAM" id="MobiDB-lite"/>
    </source>
</evidence>
<dbReference type="AlphaFoldDB" id="A0A1Y2DGJ9"/>
<evidence type="ECO:0000259" key="2">
    <source>
        <dbReference type="Pfam" id="PF11160"/>
    </source>
</evidence>
<dbReference type="OrthoDB" id="3360421at2759"/>
<organism evidence="3 4">
    <name type="scientific">Pseudomassariella vexata</name>
    <dbReference type="NCBI Taxonomy" id="1141098"/>
    <lineage>
        <taxon>Eukaryota</taxon>
        <taxon>Fungi</taxon>
        <taxon>Dikarya</taxon>
        <taxon>Ascomycota</taxon>
        <taxon>Pezizomycotina</taxon>
        <taxon>Sordariomycetes</taxon>
        <taxon>Xylariomycetidae</taxon>
        <taxon>Amphisphaeriales</taxon>
        <taxon>Pseudomassariaceae</taxon>
        <taxon>Pseudomassariella</taxon>
    </lineage>
</organism>
<dbReference type="InterPro" id="IPR021331">
    <property type="entry name" value="Hva1_TUDOR"/>
</dbReference>
<feature type="compositionally biased region" description="Acidic residues" evidence="1">
    <location>
        <begin position="59"/>
        <end position="118"/>
    </location>
</feature>
<accession>A0A1Y2DGJ9</accession>
<gene>
    <name evidence="3" type="ORF">BCR38DRAFT_489811</name>
</gene>
<feature type="compositionally biased region" description="Polar residues" evidence="1">
    <location>
        <begin position="163"/>
        <end position="181"/>
    </location>
</feature>